<name>A0AAV8XRT3_9CUCU</name>
<dbReference type="AlphaFoldDB" id="A0AAV8XRT3"/>
<gene>
    <name evidence="1" type="ORF">NQ314_010376</name>
</gene>
<comment type="caution">
    <text evidence="1">The sequence shown here is derived from an EMBL/GenBank/DDBJ whole genome shotgun (WGS) entry which is preliminary data.</text>
</comment>
<organism evidence="1 2">
    <name type="scientific">Rhamnusium bicolor</name>
    <dbReference type="NCBI Taxonomy" id="1586634"/>
    <lineage>
        <taxon>Eukaryota</taxon>
        <taxon>Metazoa</taxon>
        <taxon>Ecdysozoa</taxon>
        <taxon>Arthropoda</taxon>
        <taxon>Hexapoda</taxon>
        <taxon>Insecta</taxon>
        <taxon>Pterygota</taxon>
        <taxon>Neoptera</taxon>
        <taxon>Endopterygota</taxon>
        <taxon>Coleoptera</taxon>
        <taxon>Polyphaga</taxon>
        <taxon>Cucujiformia</taxon>
        <taxon>Chrysomeloidea</taxon>
        <taxon>Cerambycidae</taxon>
        <taxon>Lepturinae</taxon>
        <taxon>Rhagiini</taxon>
        <taxon>Rhamnusium</taxon>
    </lineage>
</organism>
<proteinExistence type="predicted"/>
<sequence length="87" mass="10285">MKCEDISNEMTLSSDLFHAFKILYIFVKIYFQILFKMEETQSKLSGFVMKHGQIKAQLTRFATLVTKFDNDRCLIELTTRLEKIEIL</sequence>
<evidence type="ECO:0000313" key="1">
    <source>
        <dbReference type="EMBL" id="KAJ8941522.1"/>
    </source>
</evidence>
<dbReference type="Proteomes" id="UP001162156">
    <property type="component" value="Unassembled WGS sequence"/>
</dbReference>
<dbReference type="EMBL" id="JANEYF010002852">
    <property type="protein sequence ID" value="KAJ8941522.1"/>
    <property type="molecule type" value="Genomic_DNA"/>
</dbReference>
<reference evidence="1" key="1">
    <citation type="journal article" date="2023" name="Insect Mol. Biol.">
        <title>Genome sequencing provides insights into the evolution of gene families encoding plant cell wall-degrading enzymes in longhorned beetles.</title>
        <authorList>
            <person name="Shin N.R."/>
            <person name="Okamura Y."/>
            <person name="Kirsch R."/>
            <person name="Pauchet Y."/>
        </authorList>
    </citation>
    <scope>NUCLEOTIDE SEQUENCE</scope>
    <source>
        <strain evidence="1">RBIC_L_NR</strain>
    </source>
</reference>
<accession>A0AAV8XRT3</accession>
<keyword evidence="2" id="KW-1185">Reference proteome</keyword>
<evidence type="ECO:0000313" key="2">
    <source>
        <dbReference type="Proteomes" id="UP001162156"/>
    </source>
</evidence>
<protein>
    <submittedName>
        <fullName evidence="1">Uncharacterized protein</fullName>
    </submittedName>
</protein>